<dbReference type="GO" id="GO:0004315">
    <property type="term" value="F:3-oxoacyl-[acyl-carrier-protein] synthase activity"/>
    <property type="evidence" value="ECO:0007669"/>
    <property type="project" value="UniProtKB-EC"/>
</dbReference>
<evidence type="ECO:0000256" key="4">
    <source>
        <dbReference type="ARBA" id="ARBA00014657"/>
    </source>
</evidence>
<dbReference type="Pfam" id="PF00109">
    <property type="entry name" value="ketoacyl-synt"/>
    <property type="match status" value="1"/>
</dbReference>
<sequence length="413" mass="43288">MSNRRVVVTGLGMISPVGNTVEQSWEAIQTGKSGISNIEHFDTEKFSTKFAGLVRDFNVEEYMPKKDSRKMDLFIQYGVAAAEQAFQDSGLTVNDDNAERIGVAIGSGIGGLGIIEQNKDNLNKTGPRKISPFFVPASIINMISGHVSINKGLKGPNIAVTTACTTGTHSIGLGARMIQHGDADVMFVGGAEKASTELGMGGFGAARALSTRNDSPETASRPWDESRDGFVLGDGAGVLVIEEYEHAKARGAKIYAEVVGFGMSGDAYHMTSPPESGAGAALSMKNAIRDAGIDASQIQYINAHGTSTPAGDIAETQAVKSIWGEAANSVMMSSTKSMTGHLLGAAGAIEAIFSVLALKDQVAPPTINLVNPSEGCDLDYVVDGKARPANIEYALSNSFGFGGTNGTLIFKRI</sequence>
<keyword evidence="8" id="KW-0443">Lipid metabolism</keyword>
<evidence type="ECO:0000313" key="15">
    <source>
        <dbReference type="EMBL" id="MEL0629493.1"/>
    </source>
</evidence>
<evidence type="ECO:0000313" key="16">
    <source>
        <dbReference type="Proteomes" id="UP001369082"/>
    </source>
</evidence>
<comment type="catalytic activity">
    <reaction evidence="11">
        <text>(9Z)-hexadecenoyl-[ACP] + malonyl-[ACP] + H(+) = 3-oxo-(11Z)-octadecenoyl-[ACP] + holo-[ACP] + CO2</text>
        <dbReference type="Rhea" id="RHEA:55040"/>
        <dbReference type="Rhea" id="RHEA-COMP:9623"/>
        <dbReference type="Rhea" id="RHEA-COMP:9685"/>
        <dbReference type="Rhea" id="RHEA-COMP:10800"/>
        <dbReference type="Rhea" id="RHEA-COMP:14074"/>
        <dbReference type="ChEBI" id="CHEBI:15378"/>
        <dbReference type="ChEBI" id="CHEBI:16526"/>
        <dbReference type="ChEBI" id="CHEBI:64479"/>
        <dbReference type="ChEBI" id="CHEBI:78449"/>
        <dbReference type="ChEBI" id="CHEBI:83989"/>
        <dbReference type="ChEBI" id="CHEBI:138538"/>
        <dbReference type="EC" id="2.3.1.179"/>
    </reaction>
</comment>
<feature type="domain" description="Ketosynthase family 3 (KS3)" evidence="14">
    <location>
        <begin position="3"/>
        <end position="412"/>
    </location>
</feature>
<keyword evidence="6 11" id="KW-0808">Transferase</keyword>
<evidence type="ECO:0000256" key="3">
    <source>
        <dbReference type="ARBA" id="ARBA00012356"/>
    </source>
</evidence>
<dbReference type="PROSITE" id="PS52004">
    <property type="entry name" value="KS3_2"/>
    <property type="match status" value="1"/>
</dbReference>
<evidence type="ECO:0000256" key="12">
    <source>
        <dbReference type="RuleBase" id="RU003694"/>
    </source>
</evidence>
<proteinExistence type="inferred from homology"/>
<dbReference type="InterPro" id="IPR017568">
    <property type="entry name" value="3-oxoacyl-ACP_synth-2"/>
</dbReference>
<comment type="catalytic activity">
    <reaction evidence="11">
        <text>a fatty acyl-[ACP] + malonyl-[ACP] + H(+) = a 3-oxoacyl-[ACP] + holo-[ACP] + CO2</text>
        <dbReference type="Rhea" id="RHEA:22836"/>
        <dbReference type="Rhea" id="RHEA-COMP:9623"/>
        <dbReference type="Rhea" id="RHEA-COMP:9685"/>
        <dbReference type="Rhea" id="RHEA-COMP:9916"/>
        <dbReference type="Rhea" id="RHEA-COMP:14125"/>
        <dbReference type="ChEBI" id="CHEBI:15378"/>
        <dbReference type="ChEBI" id="CHEBI:16526"/>
        <dbReference type="ChEBI" id="CHEBI:64479"/>
        <dbReference type="ChEBI" id="CHEBI:78449"/>
        <dbReference type="ChEBI" id="CHEBI:78776"/>
        <dbReference type="ChEBI" id="CHEBI:138651"/>
    </reaction>
</comment>
<dbReference type="InterPro" id="IPR020841">
    <property type="entry name" value="PKS_Beta-ketoAc_synthase_dom"/>
</dbReference>
<dbReference type="SMART" id="SM00825">
    <property type="entry name" value="PKS_KS"/>
    <property type="match status" value="1"/>
</dbReference>
<dbReference type="PIRSF" id="PIRSF000447">
    <property type="entry name" value="KAS_II"/>
    <property type="match status" value="1"/>
</dbReference>
<comment type="pathway">
    <text evidence="1 11">Lipid metabolism; fatty acid biosynthesis.</text>
</comment>
<keyword evidence="10 11" id="KW-0012">Acyltransferase</keyword>
<dbReference type="EC" id="2.3.1.179" evidence="3 11"/>
<comment type="function">
    <text evidence="11">Involved in the type II fatty acid elongation cycle. Catalyzes the elongation of a wide range of acyl-ACP by the addition of two carbons from malonyl-ACP to an acyl acceptor. Can efficiently catalyze the conversion of palmitoleoyl-ACP (cis-hexadec-9-enoyl-ACP) to cis-vaccenoyl-ACP (cis-octadec-11-enoyl-ACP), an essential step in the thermal regulation of fatty acid composition.</text>
</comment>
<dbReference type="PROSITE" id="PS00606">
    <property type="entry name" value="KS3_1"/>
    <property type="match status" value="1"/>
</dbReference>
<evidence type="ECO:0000259" key="14">
    <source>
        <dbReference type="PROSITE" id="PS52004"/>
    </source>
</evidence>
<accession>A0ABU9GQ99</accession>
<dbReference type="EMBL" id="JBAKAZ010000023">
    <property type="protein sequence ID" value="MEL0629493.1"/>
    <property type="molecule type" value="Genomic_DNA"/>
</dbReference>
<dbReference type="SUPFAM" id="SSF53901">
    <property type="entry name" value="Thiolase-like"/>
    <property type="match status" value="2"/>
</dbReference>
<gene>
    <name evidence="15" type="primary">fabF</name>
    <name evidence="15" type="ORF">V6256_07720</name>
</gene>
<keyword evidence="5 11" id="KW-0444">Lipid biosynthesis</keyword>
<evidence type="ECO:0000256" key="5">
    <source>
        <dbReference type="ARBA" id="ARBA00022516"/>
    </source>
</evidence>
<keyword evidence="9 11" id="KW-0275">Fatty acid biosynthesis</keyword>
<protein>
    <recommendedName>
        <fullName evidence="4 11">3-oxoacyl-[acyl-carrier-protein] synthase 2</fullName>
        <ecNumber evidence="3 11">2.3.1.179</ecNumber>
    </recommendedName>
</protein>
<dbReference type="RefSeq" id="WP_341597506.1">
    <property type="nucleotide sequence ID" value="NZ_JBAKAZ010000023.1"/>
</dbReference>
<dbReference type="Proteomes" id="UP001369082">
    <property type="component" value="Unassembled WGS sequence"/>
</dbReference>
<organism evidence="15 16">
    <name type="scientific">Psychromonas aquatilis</name>
    <dbReference type="NCBI Taxonomy" id="2005072"/>
    <lineage>
        <taxon>Bacteria</taxon>
        <taxon>Pseudomonadati</taxon>
        <taxon>Pseudomonadota</taxon>
        <taxon>Gammaproteobacteria</taxon>
        <taxon>Alteromonadales</taxon>
        <taxon>Psychromonadaceae</taxon>
        <taxon>Psychromonas</taxon>
    </lineage>
</organism>
<evidence type="ECO:0000256" key="1">
    <source>
        <dbReference type="ARBA" id="ARBA00005194"/>
    </source>
</evidence>
<evidence type="ECO:0000256" key="10">
    <source>
        <dbReference type="ARBA" id="ARBA00023315"/>
    </source>
</evidence>
<keyword evidence="16" id="KW-1185">Reference proteome</keyword>
<dbReference type="InterPro" id="IPR000794">
    <property type="entry name" value="Beta-ketoacyl_synthase"/>
</dbReference>
<evidence type="ECO:0000256" key="8">
    <source>
        <dbReference type="ARBA" id="ARBA00023098"/>
    </source>
</evidence>
<comment type="caution">
    <text evidence="15">The sequence shown here is derived from an EMBL/GenBank/DDBJ whole genome shotgun (WGS) entry which is preliminary data.</text>
</comment>
<evidence type="ECO:0000256" key="2">
    <source>
        <dbReference type="ARBA" id="ARBA00008467"/>
    </source>
</evidence>
<dbReference type="CDD" id="cd00834">
    <property type="entry name" value="KAS_I_II"/>
    <property type="match status" value="1"/>
</dbReference>
<dbReference type="PANTHER" id="PTHR11712:SF336">
    <property type="entry name" value="3-OXOACYL-[ACYL-CARRIER-PROTEIN] SYNTHASE, MITOCHONDRIAL"/>
    <property type="match status" value="1"/>
</dbReference>
<evidence type="ECO:0000256" key="11">
    <source>
        <dbReference type="PIRNR" id="PIRNR000447"/>
    </source>
</evidence>
<dbReference type="NCBIfam" id="NF004970">
    <property type="entry name" value="PRK06333.1"/>
    <property type="match status" value="1"/>
</dbReference>
<evidence type="ECO:0000256" key="9">
    <source>
        <dbReference type="ARBA" id="ARBA00023160"/>
    </source>
</evidence>
<dbReference type="Gene3D" id="3.40.47.10">
    <property type="match status" value="1"/>
</dbReference>
<name>A0ABU9GQ99_9GAMM</name>
<dbReference type="InterPro" id="IPR014030">
    <property type="entry name" value="Ketoacyl_synth_N"/>
</dbReference>
<evidence type="ECO:0000256" key="6">
    <source>
        <dbReference type="ARBA" id="ARBA00022679"/>
    </source>
</evidence>
<keyword evidence="7" id="KW-0276">Fatty acid metabolism</keyword>
<feature type="region of interest" description="Disordered" evidence="13">
    <location>
        <begin position="207"/>
        <end position="227"/>
    </location>
</feature>
<comment type="similarity">
    <text evidence="2 11 12">Belongs to the thiolase-like superfamily. Beta-ketoacyl-ACP synthases family.</text>
</comment>
<dbReference type="InterPro" id="IPR014031">
    <property type="entry name" value="Ketoacyl_synth_C"/>
</dbReference>
<dbReference type="Pfam" id="PF02801">
    <property type="entry name" value="Ketoacyl-synt_C"/>
    <property type="match status" value="1"/>
</dbReference>
<dbReference type="InterPro" id="IPR016039">
    <property type="entry name" value="Thiolase-like"/>
</dbReference>
<dbReference type="PANTHER" id="PTHR11712">
    <property type="entry name" value="POLYKETIDE SYNTHASE-RELATED"/>
    <property type="match status" value="1"/>
</dbReference>
<dbReference type="NCBIfam" id="NF005589">
    <property type="entry name" value="PRK07314.1"/>
    <property type="match status" value="1"/>
</dbReference>
<evidence type="ECO:0000256" key="13">
    <source>
        <dbReference type="SAM" id="MobiDB-lite"/>
    </source>
</evidence>
<evidence type="ECO:0000256" key="7">
    <source>
        <dbReference type="ARBA" id="ARBA00022832"/>
    </source>
</evidence>
<dbReference type="NCBIfam" id="TIGR03150">
    <property type="entry name" value="fabF"/>
    <property type="match status" value="1"/>
</dbReference>
<reference evidence="15 16" key="1">
    <citation type="submission" date="2024-02" db="EMBL/GenBank/DDBJ databases">
        <title>Bacteria isolated from the canopy kelp, Nereocystis luetkeana.</title>
        <authorList>
            <person name="Pfister C.A."/>
            <person name="Younker I.T."/>
            <person name="Light S.H."/>
        </authorList>
    </citation>
    <scope>NUCLEOTIDE SEQUENCE [LARGE SCALE GENOMIC DNA]</scope>
    <source>
        <strain evidence="15 16">TI.1.05</strain>
    </source>
</reference>
<dbReference type="InterPro" id="IPR018201">
    <property type="entry name" value="Ketoacyl_synth_AS"/>
</dbReference>